<reference evidence="2" key="1">
    <citation type="submission" date="2023-06" db="EMBL/GenBank/DDBJ databases">
        <title>Genomic analysis of the entomopathogenic nematode Steinernema hermaphroditum.</title>
        <authorList>
            <person name="Schwarz E.M."/>
            <person name="Heppert J.K."/>
            <person name="Baniya A."/>
            <person name="Schwartz H.T."/>
            <person name="Tan C.-H."/>
            <person name="Antoshechkin I."/>
            <person name="Sternberg P.W."/>
            <person name="Goodrich-Blair H."/>
            <person name="Dillman A.R."/>
        </authorList>
    </citation>
    <scope>NUCLEOTIDE SEQUENCE</scope>
    <source>
        <strain evidence="2">PS9179</strain>
        <tissue evidence="2">Whole animal</tissue>
    </source>
</reference>
<keyword evidence="3" id="KW-1185">Reference proteome</keyword>
<name>A0AA39LEP6_9BILA</name>
<keyword evidence="1" id="KW-1133">Transmembrane helix</keyword>
<sequence length="171" mass="19698">MLFVTFASVMIILEMCGVSLGSLVSIIDLKNITLLTDRIECPHCSLLKCDQYCYIVKHGFRGHTDSQQCTDEDALVSLIRERLLTNITNDACQRSTANEDDAICWCRKPGDRSRKTQEGNLKDIRLWRYKSVIWQRDQIMRLVSSSPTFRPCSVVFLIIPLLAIVTWYPFF</sequence>
<dbReference type="Proteomes" id="UP001175271">
    <property type="component" value="Unassembled WGS sequence"/>
</dbReference>
<accession>A0AA39LEP6</accession>
<proteinExistence type="predicted"/>
<keyword evidence="1" id="KW-0472">Membrane</keyword>
<protein>
    <submittedName>
        <fullName evidence="2">Uncharacterized protein</fullName>
    </submittedName>
</protein>
<evidence type="ECO:0000313" key="3">
    <source>
        <dbReference type="Proteomes" id="UP001175271"/>
    </source>
</evidence>
<comment type="caution">
    <text evidence="2">The sequence shown here is derived from an EMBL/GenBank/DDBJ whole genome shotgun (WGS) entry which is preliminary data.</text>
</comment>
<keyword evidence="1" id="KW-0812">Transmembrane</keyword>
<evidence type="ECO:0000256" key="1">
    <source>
        <dbReference type="SAM" id="Phobius"/>
    </source>
</evidence>
<feature type="transmembrane region" description="Helical" evidence="1">
    <location>
        <begin position="6"/>
        <end position="29"/>
    </location>
</feature>
<organism evidence="2 3">
    <name type="scientific">Steinernema hermaphroditum</name>
    <dbReference type="NCBI Taxonomy" id="289476"/>
    <lineage>
        <taxon>Eukaryota</taxon>
        <taxon>Metazoa</taxon>
        <taxon>Ecdysozoa</taxon>
        <taxon>Nematoda</taxon>
        <taxon>Chromadorea</taxon>
        <taxon>Rhabditida</taxon>
        <taxon>Tylenchina</taxon>
        <taxon>Panagrolaimomorpha</taxon>
        <taxon>Strongyloidoidea</taxon>
        <taxon>Steinernematidae</taxon>
        <taxon>Steinernema</taxon>
    </lineage>
</organism>
<gene>
    <name evidence="2" type="ORF">QR680_000722</name>
</gene>
<dbReference type="EMBL" id="JAUCMV010000005">
    <property type="protein sequence ID" value="KAK0394415.1"/>
    <property type="molecule type" value="Genomic_DNA"/>
</dbReference>
<evidence type="ECO:0000313" key="2">
    <source>
        <dbReference type="EMBL" id="KAK0394415.1"/>
    </source>
</evidence>
<dbReference type="AlphaFoldDB" id="A0AA39LEP6"/>
<feature type="transmembrane region" description="Helical" evidence="1">
    <location>
        <begin position="148"/>
        <end position="170"/>
    </location>
</feature>